<sequence length="248" mass="26992">MRVVVPIKRVPDTDQRIEVSADGASLLTDDVPWMMNPFDAIALEQAITLAEEQTDVEVVAVSIGPAECEEQLRSALAMGADRAVWMECSTSLDPWGVASLLKQFVASEQPDLVLMGKQAVDDDANQTGQMLAAMLDWPQATFVSKLEINAGHFRASRETDTGLQVVAGTLPAVVTADLRLNEPRYASLAGIMKAKKKPIEHRPGDELLAGYQPRVRVVSHRSEANDRQCAMLNSVEELADVLRAVTKA</sequence>
<dbReference type="Pfam" id="PF01012">
    <property type="entry name" value="ETF"/>
    <property type="match status" value="1"/>
</dbReference>
<accession>A0A518AQQ9</accession>
<dbReference type="SUPFAM" id="SSF52402">
    <property type="entry name" value="Adenine nucleotide alpha hydrolases-like"/>
    <property type="match status" value="1"/>
</dbReference>
<keyword evidence="4" id="KW-0813">Transport</keyword>
<keyword evidence="5" id="KW-0249">Electron transport</keyword>
<evidence type="ECO:0000259" key="9">
    <source>
        <dbReference type="SMART" id="SM00893"/>
    </source>
</evidence>
<dbReference type="CDD" id="cd01714">
    <property type="entry name" value="ETF_beta"/>
    <property type="match status" value="1"/>
</dbReference>
<evidence type="ECO:0000256" key="7">
    <source>
        <dbReference type="ARBA" id="ARBA00042002"/>
    </source>
</evidence>
<dbReference type="InterPro" id="IPR033948">
    <property type="entry name" value="ETF_beta_N"/>
</dbReference>
<keyword evidence="11" id="KW-1185">Reference proteome</keyword>
<dbReference type="GO" id="GO:0046395">
    <property type="term" value="P:carboxylic acid catabolic process"/>
    <property type="evidence" value="ECO:0007669"/>
    <property type="project" value="UniProtKB-ARBA"/>
</dbReference>
<dbReference type="InterPro" id="IPR014729">
    <property type="entry name" value="Rossmann-like_a/b/a_fold"/>
</dbReference>
<comment type="similarity">
    <text evidence="1">Belongs to the ETF beta-subunit/FixA family.</text>
</comment>
<evidence type="ECO:0000256" key="6">
    <source>
        <dbReference type="ARBA" id="ARBA00025649"/>
    </source>
</evidence>
<dbReference type="FunFam" id="3.40.50.620:FF:000011">
    <property type="entry name" value="Electron transfer flavoprotein subunit beta"/>
    <property type="match status" value="1"/>
</dbReference>
<evidence type="ECO:0000256" key="4">
    <source>
        <dbReference type="ARBA" id="ARBA00022448"/>
    </source>
</evidence>
<reference evidence="10 11" key="1">
    <citation type="submission" date="2019-02" db="EMBL/GenBank/DDBJ databases">
        <title>Deep-cultivation of Planctomycetes and their phenomic and genomic characterization uncovers novel biology.</title>
        <authorList>
            <person name="Wiegand S."/>
            <person name="Jogler M."/>
            <person name="Boedeker C."/>
            <person name="Pinto D."/>
            <person name="Vollmers J."/>
            <person name="Rivas-Marin E."/>
            <person name="Kohn T."/>
            <person name="Peeters S.H."/>
            <person name="Heuer A."/>
            <person name="Rast P."/>
            <person name="Oberbeckmann S."/>
            <person name="Bunk B."/>
            <person name="Jeske O."/>
            <person name="Meyerdierks A."/>
            <person name="Storesund J.E."/>
            <person name="Kallscheuer N."/>
            <person name="Luecker S."/>
            <person name="Lage O.M."/>
            <person name="Pohl T."/>
            <person name="Merkel B.J."/>
            <person name="Hornburger P."/>
            <person name="Mueller R.-W."/>
            <person name="Bruemmer F."/>
            <person name="Labrenz M."/>
            <person name="Spormann A.M."/>
            <person name="Op den Camp H."/>
            <person name="Overmann J."/>
            <person name="Amann R."/>
            <person name="Jetten M.S.M."/>
            <person name="Mascher T."/>
            <person name="Medema M.H."/>
            <person name="Devos D.P."/>
            <person name="Kaster A.-K."/>
            <person name="Ovreas L."/>
            <person name="Rohde M."/>
            <person name="Galperin M.Y."/>
            <person name="Jogler C."/>
        </authorList>
    </citation>
    <scope>NUCLEOTIDE SEQUENCE [LARGE SCALE GENOMIC DNA]</scope>
    <source>
        <strain evidence="10 11">Pan181</strain>
    </source>
</reference>
<dbReference type="PIRSF" id="PIRSF000090">
    <property type="entry name" value="Beta-ETF"/>
    <property type="match status" value="1"/>
</dbReference>
<dbReference type="PANTHER" id="PTHR21294:SF8">
    <property type="entry name" value="ELECTRON TRANSFER FLAVOPROTEIN SUBUNIT BETA"/>
    <property type="match status" value="1"/>
</dbReference>
<evidence type="ECO:0000313" key="11">
    <source>
        <dbReference type="Proteomes" id="UP000315750"/>
    </source>
</evidence>
<evidence type="ECO:0000256" key="5">
    <source>
        <dbReference type="ARBA" id="ARBA00022982"/>
    </source>
</evidence>
<dbReference type="InterPro" id="IPR014730">
    <property type="entry name" value="ETF_a/b_N"/>
</dbReference>
<evidence type="ECO:0000256" key="2">
    <source>
        <dbReference type="ARBA" id="ARBA00011355"/>
    </source>
</evidence>
<dbReference type="InterPro" id="IPR012255">
    <property type="entry name" value="ETF_b"/>
</dbReference>
<name>A0A518AQQ9_9BACT</name>
<organism evidence="10 11">
    <name type="scientific">Aeoliella mucimassa</name>
    <dbReference type="NCBI Taxonomy" id="2527972"/>
    <lineage>
        <taxon>Bacteria</taxon>
        <taxon>Pseudomonadati</taxon>
        <taxon>Planctomycetota</taxon>
        <taxon>Planctomycetia</taxon>
        <taxon>Pirellulales</taxon>
        <taxon>Lacipirellulaceae</taxon>
        <taxon>Aeoliella</taxon>
    </lineage>
</organism>
<comment type="function">
    <text evidence="6">The electron transfer flavoprotein serves as a specific electron acceptor for other dehydrogenases. It transfers the electrons to the main respiratory chain via ETF-ubiquinone oxidoreductase (ETF dehydrogenase).</text>
</comment>
<dbReference type="AlphaFoldDB" id="A0A518AQQ9"/>
<evidence type="ECO:0000256" key="8">
    <source>
        <dbReference type="ARBA" id="ARBA00049933"/>
    </source>
</evidence>
<comment type="cofactor">
    <cofactor evidence="8">
        <name>AMP</name>
        <dbReference type="ChEBI" id="CHEBI:456215"/>
    </cofactor>
</comment>
<dbReference type="EMBL" id="CP036278">
    <property type="protein sequence ID" value="QDU57046.1"/>
    <property type="molecule type" value="Genomic_DNA"/>
</dbReference>
<evidence type="ECO:0000256" key="3">
    <source>
        <dbReference type="ARBA" id="ARBA00016797"/>
    </source>
</evidence>
<feature type="domain" description="Electron transfer flavoprotein alpha/beta-subunit N-terminal" evidence="9">
    <location>
        <begin position="23"/>
        <end position="211"/>
    </location>
</feature>
<proteinExistence type="inferred from homology"/>
<gene>
    <name evidence="10" type="primary">etfB</name>
    <name evidence="10" type="ORF">Pan181_32600</name>
</gene>
<dbReference type="SMART" id="SM00893">
    <property type="entry name" value="ETF"/>
    <property type="match status" value="1"/>
</dbReference>
<dbReference type="OrthoDB" id="9804960at2"/>
<dbReference type="RefSeq" id="WP_145247935.1">
    <property type="nucleotide sequence ID" value="NZ_CP036278.1"/>
</dbReference>
<dbReference type="PANTHER" id="PTHR21294">
    <property type="entry name" value="ELECTRON TRANSFER FLAVOPROTEIN BETA-SUBUNIT"/>
    <property type="match status" value="1"/>
</dbReference>
<dbReference type="Proteomes" id="UP000315750">
    <property type="component" value="Chromosome"/>
</dbReference>
<evidence type="ECO:0000256" key="1">
    <source>
        <dbReference type="ARBA" id="ARBA00007557"/>
    </source>
</evidence>
<evidence type="ECO:0000313" key="10">
    <source>
        <dbReference type="EMBL" id="QDU57046.1"/>
    </source>
</evidence>
<dbReference type="KEGG" id="amuc:Pan181_32600"/>
<dbReference type="Gene3D" id="3.40.50.620">
    <property type="entry name" value="HUPs"/>
    <property type="match status" value="1"/>
</dbReference>
<comment type="subunit">
    <text evidence="2">Heterodimer of an alpha and a beta subunit.</text>
</comment>
<protein>
    <recommendedName>
        <fullName evidence="3">Electron transfer flavoprotein subunit beta</fullName>
    </recommendedName>
    <alternativeName>
        <fullName evidence="7">Electron transfer flavoprotein small subunit</fullName>
    </alternativeName>
</protein>
<dbReference type="GO" id="GO:0009055">
    <property type="term" value="F:electron transfer activity"/>
    <property type="evidence" value="ECO:0007669"/>
    <property type="project" value="InterPro"/>
</dbReference>